<dbReference type="Pfam" id="PF04146">
    <property type="entry name" value="YTH"/>
    <property type="match status" value="1"/>
</dbReference>
<dbReference type="Proteomes" id="UP000789901">
    <property type="component" value="Unassembled WGS sequence"/>
</dbReference>
<dbReference type="InterPro" id="IPR045168">
    <property type="entry name" value="YTH_prot"/>
</dbReference>
<feature type="compositionally biased region" description="Polar residues" evidence="1">
    <location>
        <begin position="492"/>
        <end position="511"/>
    </location>
</feature>
<dbReference type="PANTHER" id="PTHR12357:SF89">
    <property type="entry name" value="YTH DOMAIN-CONTAINING FAMILY PROTEIN"/>
    <property type="match status" value="1"/>
</dbReference>
<feature type="region of interest" description="Disordered" evidence="1">
    <location>
        <begin position="488"/>
        <end position="511"/>
    </location>
</feature>
<dbReference type="PROSITE" id="PS50882">
    <property type="entry name" value="YTH"/>
    <property type="match status" value="1"/>
</dbReference>
<gene>
    <name evidence="3" type="ORF">GMARGA_LOCUS3183</name>
</gene>
<dbReference type="Gene3D" id="3.10.590.10">
    <property type="entry name" value="ph1033 like domains"/>
    <property type="match status" value="1"/>
</dbReference>
<dbReference type="CDD" id="cd21134">
    <property type="entry name" value="YTH"/>
    <property type="match status" value="1"/>
</dbReference>
<feature type="compositionally biased region" description="Low complexity" evidence="1">
    <location>
        <begin position="827"/>
        <end position="838"/>
    </location>
</feature>
<evidence type="ECO:0000313" key="4">
    <source>
        <dbReference type="Proteomes" id="UP000789901"/>
    </source>
</evidence>
<keyword evidence="4" id="KW-1185">Reference proteome</keyword>
<feature type="compositionally biased region" description="Polar residues" evidence="1">
    <location>
        <begin position="813"/>
        <end position="825"/>
    </location>
</feature>
<reference evidence="3 4" key="1">
    <citation type="submission" date="2021-06" db="EMBL/GenBank/DDBJ databases">
        <authorList>
            <person name="Kallberg Y."/>
            <person name="Tangrot J."/>
            <person name="Rosling A."/>
        </authorList>
    </citation>
    <scope>NUCLEOTIDE SEQUENCE [LARGE SCALE GENOMIC DNA]</scope>
    <source>
        <strain evidence="3 4">120-4 pot B 10/14</strain>
    </source>
</reference>
<dbReference type="PANTHER" id="PTHR12357">
    <property type="entry name" value="YTH YT521-B HOMOLOGY DOMAIN-CONTAINING"/>
    <property type="match status" value="1"/>
</dbReference>
<feature type="domain" description="YTH" evidence="2">
    <location>
        <begin position="629"/>
        <end position="763"/>
    </location>
</feature>
<dbReference type="EMBL" id="CAJVQB010001121">
    <property type="protein sequence ID" value="CAG8521627.1"/>
    <property type="molecule type" value="Genomic_DNA"/>
</dbReference>
<accession>A0ABM8W4B8</accession>
<dbReference type="InterPro" id="IPR007275">
    <property type="entry name" value="YTH_domain"/>
</dbReference>
<protein>
    <submittedName>
        <fullName evidence="3">19879_t:CDS:1</fullName>
    </submittedName>
</protein>
<comment type="caution">
    <text evidence="3">The sequence shown here is derived from an EMBL/GenBank/DDBJ whole genome shotgun (WGS) entry which is preliminary data.</text>
</comment>
<evidence type="ECO:0000313" key="3">
    <source>
        <dbReference type="EMBL" id="CAG8521627.1"/>
    </source>
</evidence>
<sequence length="845" mass="92790">MKVFQVKVRETLQNSQYRPQWEDFGILTMTCVRCEFCAVEALKTRFQPFNVLKTIVTQNSPVVLIMANEHPQPNITHAEESLAFQPTQQSIYSSTFGRSFSASPPPRIPNNNPGFGGAYDIEATLKSSLSALTDDDHTELEKLIRSPGLEDSPKESIVYKPTRSSTLPPTLPSQNDHNINVYSTTNVAPSTPSPWTSSTPFPSNLSSIQTHPIHTLNNTEGYFQSQTPEQYSNYSNGLFGSNMNIRRPVALNNSIQGNGTMHDDKGHVKFEHGQGGPLDYYDLNPSTSAVAPSSPTNYLPQQQQMHYSFRSFGNALQQPPSQTPQSQLQYQQLQLHFTSVGSDVLHRGNGGIVTDDDDVCTGSMALYDPTSSDDIMLQPRDNGKFTSGNDGKDFNELKLDMRGLQPMMTAPPGLEFRSPASPRSEHAEQYFSSTMVAGLTSPPLTSVNSKNIFASEMTGNGTGGQSIPDLTSSLNNMSITNGSIEMRKETSSDISNVQVPGQSTSNKQPKSWATIAAKTPKTSKPPPVITSQEVLGGTYSTAISPSSAVSPTSTYASRPLSAPSGVWLDKGKIAGTSTSNGIGSTFASRSIVSPLSIPQTPSSSKKDMSQWIAARGYNPKAFNCKPPNARFFVIKSYTEDDVHKSLKYDIWASTEIGNRRLDKAFRDNADKGPIYLFFSVNASGHFCGMAEMLTPVDYTTSSSVWAQDKWKGVFKVKWIFVKDIPNGQLRHIRIVNNENKPVTNSRDTQELYPEPGREMLKIFFDYRSKTSILDDFEFYDKRQVEMRKEGGIAQQQLPASPGVVAANPYANMASVSEPNPNTNIGPLNDVNLNGNVDNQNDDSDN</sequence>
<evidence type="ECO:0000259" key="2">
    <source>
        <dbReference type="PROSITE" id="PS50882"/>
    </source>
</evidence>
<organism evidence="3 4">
    <name type="scientific">Gigaspora margarita</name>
    <dbReference type="NCBI Taxonomy" id="4874"/>
    <lineage>
        <taxon>Eukaryota</taxon>
        <taxon>Fungi</taxon>
        <taxon>Fungi incertae sedis</taxon>
        <taxon>Mucoromycota</taxon>
        <taxon>Glomeromycotina</taxon>
        <taxon>Glomeromycetes</taxon>
        <taxon>Diversisporales</taxon>
        <taxon>Gigasporaceae</taxon>
        <taxon>Gigaspora</taxon>
    </lineage>
</organism>
<feature type="region of interest" description="Disordered" evidence="1">
    <location>
        <begin position="812"/>
        <end position="845"/>
    </location>
</feature>
<name>A0ABM8W4B8_GIGMA</name>
<evidence type="ECO:0000256" key="1">
    <source>
        <dbReference type="SAM" id="MobiDB-lite"/>
    </source>
</evidence>
<proteinExistence type="predicted"/>